<proteinExistence type="predicted"/>
<dbReference type="PANTHER" id="PTHR15715:SF37">
    <property type="entry name" value="LD47843P"/>
    <property type="match status" value="1"/>
</dbReference>
<dbReference type="InterPro" id="IPR008984">
    <property type="entry name" value="SMAD_FHA_dom_sf"/>
</dbReference>
<evidence type="ECO:0000259" key="3">
    <source>
        <dbReference type="PROSITE" id="PS50006"/>
    </source>
</evidence>
<dbReference type="PANTHER" id="PTHR15715">
    <property type="entry name" value="CENTROSOMAL PROTEIN OF 170 KDA"/>
    <property type="match status" value="1"/>
</dbReference>
<gene>
    <name evidence="4" type="ORF">MSAN_00208900</name>
</gene>
<feature type="compositionally biased region" description="Basic and acidic residues" evidence="1">
    <location>
        <begin position="239"/>
        <end position="248"/>
    </location>
</feature>
<feature type="domain" description="FHA" evidence="3">
    <location>
        <begin position="56"/>
        <end position="93"/>
    </location>
</feature>
<dbReference type="AlphaFoldDB" id="A0A8H6ZF39"/>
<keyword evidence="2" id="KW-1133">Transmembrane helix</keyword>
<accession>A0A8H6ZF39</accession>
<reference evidence="4" key="1">
    <citation type="submission" date="2020-05" db="EMBL/GenBank/DDBJ databases">
        <title>Mycena genomes resolve the evolution of fungal bioluminescence.</title>
        <authorList>
            <person name="Tsai I.J."/>
        </authorList>
    </citation>
    <scope>NUCLEOTIDE SEQUENCE</scope>
    <source>
        <strain evidence="4">160909Yilan</strain>
    </source>
</reference>
<dbReference type="SUPFAM" id="SSF49879">
    <property type="entry name" value="SMAD/FHA domain"/>
    <property type="match status" value="1"/>
</dbReference>
<keyword evidence="2" id="KW-0472">Membrane</keyword>
<dbReference type="InterPro" id="IPR051176">
    <property type="entry name" value="Cent_Immune-Sig_Mod"/>
</dbReference>
<evidence type="ECO:0000313" key="4">
    <source>
        <dbReference type="EMBL" id="KAF7377853.1"/>
    </source>
</evidence>
<evidence type="ECO:0000313" key="5">
    <source>
        <dbReference type="Proteomes" id="UP000623467"/>
    </source>
</evidence>
<protein>
    <submittedName>
        <fullName evidence="4">FHA domain-containing protein</fullName>
    </submittedName>
</protein>
<dbReference type="InterPro" id="IPR000253">
    <property type="entry name" value="FHA_dom"/>
</dbReference>
<feature type="region of interest" description="Disordered" evidence="1">
    <location>
        <begin position="236"/>
        <end position="259"/>
    </location>
</feature>
<dbReference type="Pfam" id="PF00498">
    <property type="entry name" value="FHA"/>
    <property type="match status" value="1"/>
</dbReference>
<comment type="caution">
    <text evidence="4">The sequence shown here is derived from an EMBL/GenBank/DDBJ whole genome shotgun (WGS) entry which is preliminary data.</text>
</comment>
<dbReference type="GO" id="GO:0005737">
    <property type="term" value="C:cytoplasm"/>
    <property type="evidence" value="ECO:0007669"/>
    <property type="project" value="TreeGrafter"/>
</dbReference>
<keyword evidence="2" id="KW-0812">Transmembrane</keyword>
<dbReference type="PROSITE" id="PS50006">
    <property type="entry name" value="FHA_DOMAIN"/>
    <property type="match status" value="1"/>
</dbReference>
<name>A0A8H6ZF39_9AGAR</name>
<feature type="transmembrane region" description="Helical" evidence="2">
    <location>
        <begin position="163"/>
        <end position="184"/>
    </location>
</feature>
<dbReference type="Proteomes" id="UP000623467">
    <property type="component" value="Unassembled WGS sequence"/>
</dbReference>
<dbReference type="OrthoDB" id="687730at2759"/>
<evidence type="ECO:0000256" key="1">
    <source>
        <dbReference type="SAM" id="MobiDB-lite"/>
    </source>
</evidence>
<organism evidence="4 5">
    <name type="scientific">Mycena sanguinolenta</name>
    <dbReference type="NCBI Taxonomy" id="230812"/>
    <lineage>
        <taxon>Eukaryota</taxon>
        <taxon>Fungi</taxon>
        <taxon>Dikarya</taxon>
        <taxon>Basidiomycota</taxon>
        <taxon>Agaricomycotina</taxon>
        <taxon>Agaricomycetes</taxon>
        <taxon>Agaricomycetidae</taxon>
        <taxon>Agaricales</taxon>
        <taxon>Marasmiineae</taxon>
        <taxon>Mycenaceae</taxon>
        <taxon>Mycena</taxon>
    </lineage>
</organism>
<dbReference type="EMBL" id="JACAZH010000001">
    <property type="protein sequence ID" value="KAF7377853.1"/>
    <property type="molecule type" value="Genomic_DNA"/>
</dbReference>
<keyword evidence="5" id="KW-1185">Reference proteome</keyword>
<feature type="transmembrane region" description="Helical" evidence="2">
    <location>
        <begin position="110"/>
        <end position="132"/>
    </location>
</feature>
<evidence type="ECO:0000256" key="2">
    <source>
        <dbReference type="SAM" id="Phobius"/>
    </source>
</evidence>
<dbReference type="Gene3D" id="2.60.200.20">
    <property type="match status" value="1"/>
</dbReference>
<sequence>MASCSPVAILRVFSLNPDASSRPKQLALPAGPPQWTRQNWVAAKYHDAPWKRNEYFQSRALGRQHAEVWKERGRIWIEDVKSSDGGFTNGERPILEGRESEPNELKSNDILVRLSPFFPFLFVLPCFILYFIRISEARERIRRRHHRKRQQNRPPPQSRRAPCVCLSLLALTLVFVFYLLFVAFCIDFSKWVLVLTPRTESPGEPIRHQLRDRVDSLLLYRISTAVVSMSCPSITPASRAREEPRDMLTRGTEVPTSPT</sequence>